<protein>
    <recommendedName>
        <fullName evidence="4">GlsB/YeaQ/YmgE family stress response membrane protein</fullName>
    </recommendedName>
</protein>
<name>A0A9C7L9G9_9BACI</name>
<evidence type="ECO:0008006" key="4">
    <source>
        <dbReference type="Google" id="ProtNLM"/>
    </source>
</evidence>
<sequence length="84" mass="8833">MSITTFILTVIFALVIGTVADRLSPFSMPGSWVGAIVAGYVGTLLGPYLFGTWGPVVVGYWLVPSLIGAYIVVIVIGGIRKVFG</sequence>
<dbReference type="AlphaFoldDB" id="A0A9C7L9G9"/>
<keyword evidence="1" id="KW-0472">Membrane</keyword>
<proteinExistence type="predicted"/>
<evidence type="ECO:0000313" key="3">
    <source>
        <dbReference type="Proteomes" id="UP000789845"/>
    </source>
</evidence>
<keyword evidence="3" id="KW-1185">Reference proteome</keyword>
<organism evidence="2 3">
    <name type="scientific">Pseudoneobacillus rhizosphaerae</name>
    <dbReference type="NCBI Taxonomy" id="2880968"/>
    <lineage>
        <taxon>Bacteria</taxon>
        <taxon>Bacillati</taxon>
        <taxon>Bacillota</taxon>
        <taxon>Bacilli</taxon>
        <taxon>Bacillales</taxon>
        <taxon>Bacillaceae</taxon>
        <taxon>Pseudoneobacillus</taxon>
    </lineage>
</organism>
<accession>A0A9C7L9G9</accession>
<evidence type="ECO:0000313" key="2">
    <source>
        <dbReference type="EMBL" id="CAG9606972.1"/>
    </source>
</evidence>
<dbReference type="RefSeq" id="WP_230495245.1">
    <property type="nucleotide sequence ID" value="NZ_CAKJTG010000003.1"/>
</dbReference>
<dbReference type="EMBL" id="CAKJTG010000003">
    <property type="protein sequence ID" value="CAG9606972.1"/>
    <property type="molecule type" value="Genomic_DNA"/>
</dbReference>
<comment type="caution">
    <text evidence="2">The sequence shown here is derived from an EMBL/GenBank/DDBJ whole genome shotgun (WGS) entry which is preliminary data.</text>
</comment>
<feature type="transmembrane region" description="Helical" evidence="1">
    <location>
        <begin position="30"/>
        <end position="50"/>
    </location>
</feature>
<reference evidence="2" key="1">
    <citation type="submission" date="2021-10" db="EMBL/GenBank/DDBJ databases">
        <authorList>
            <person name="Criscuolo A."/>
        </authorList>
    </citation>
    <scope>NUCLEOTIDE SEQUENCE</scope>
    <source>
        <strain evidence="2">CIP111885</strain>
    </source>
</reference>
<evidence type="ECO:0000256" key="1">
    <source>
        <dbReference type="SAM" id="Phobius"/>
    </source>
</evidence>
<dbReference type="Proteomes" id="UP000789845">
    <property type="component" value="Unassembled WGS sequence"/>
</dbReference>
<keyword evidence="1" id="KW-1133">Transmembrane helix</keyword>
<feature type="transmembrane region" description="Helical" evidence="1">
    <location>
        <begin position="57"/>
        <end position="79"/>
    </location>
</feature>
<keyword evidence="1" id="KW-0812">Transmembrane</keyword>
<gene>
    <name evidence="2" type="ORF">NEOCIP111885_00660</name>
</gene>